<dbReference type="PANTHER" id="PTHR38460:SF1">
    <property type="entry name" value="TAUTOMERASE YOLI-RELATED"/>
    <property type="match status" value="1"/>
</dbReference>
<proteinExistence type="predicted"/>
<dbReference type="InterPro" id="IPR037479">
    <property type="entry name" value="Tauto_MSAD"/>
</dbReference>
<dbReference type="Gene3D" id="3.30.429.10">
    <property type="entry name" value="Macrophage Migration Inhibitory Factor"/>
    <property type="match status" value="1"/>
</dbReference>
<organism evidence="1 2">
    <name type="scientific">Aspergillus saccharolyticus JOP 1030-1</name>
    <dbReference type="NCBI Taxonomy" id="1450539"/>
    <lineage>
        <taxon>Eukaryota</taxon>
        <taxon>Fungi</taxon>
        <taxon>Dikarya</taxon>
        <taxon>Ascomycota</taxon>
        <taxon>Pezizomycotina</taxon>
        <taxon>Eurotiomycetes</taxon>
        <taxon>Eurotiomycetidae</taxon>
        <taxon>Eurotiales</taxon>
        <taxon>Aspergillaceae</taxon>
        <taxon>Aspergillus</taxon>
        <taxon>Aspergillus subgen. Circumdati</taxon>
    </lineage>
</organism>
<dbReference type="GeneID" id="37077476"/>
<keyword evidence="2" id="KW-1185">Reference proteome</keyword>
<dbReference type="InterPro" id="IPR014347">
    <property type="entry name" value="Tautomerase/MIF_sf"/>
</dbReference>
<dbReference type="AlphaFoldDB" id="A0A318ZLT5"/>
<dbReference type="OrthoDB" id="1686145at2759"/>
<dbReference type="EMBL" id="KZ821221">
    <property type="protein sequence ID" value="PYH48549.1"/>
    <property type="molecule type" value="Genomic_DNA"/>
</dbReference>
<evidence type="ECO:0000313" key="1">
    <source>
        <dbReference type="EMBL" id="PYH48549.1"/>
    </source>
</evidence>
<dbReference type="PANTHER" id="PTHR38460">
    <property type="entry name" value="TAUTOMERASE YOLI-RELATED"/>
    <property type="match status" value="1"/>
</dbReference>
<reference evidence="1 2" key="1">
    <citation type="submission" date="2016-12" db="EMBL/GenBank/DDBJ databases">
        <title>The genomes of Aspergillus section Nigri reveals drivers in fungal speciation.</title>
        <authorList>
            <consortium name="DOE Joint Genome Institute"/>
            <person name="Vesth T.C."/>
            <person name="Nybo J."/>
            <person name="Theobald S."/>
            <person name="Brandl J."/>
            <person name="Frisvad J.C."/>
            <person name="Nielsen K.F."/>
            <person name="Lyhne E.K."/>
            <person name="Kogle M.E."/>
            <person name="Kuo A."/>
            <person name="Riley R."/>
            <person name="Clum A."/>
            <person name="Nolan M."/>
            <person name="Lipzen A."/>
            <person name="Salamov A."/>
            <person name="Henrissat B."/>
            <person name="Wiebenga A."/>
            <person name="De Vries R.P."/>
            <person name="Grigoriev I.V."/>
            <person name="Mortensen U.H."/>
            <person name="Andersen M.R."/>
            <person name="Baker S.E."/>
        </authorList>
    </citation>
    <scope>NUCLEOTIDE SEQUENCE [LARGE SCALE GENOMIC DNA]</scope>
    <source>
        <strain evidence="1 2">JOP 1030-1</strain>
    </source>
</reference>
<dbReference type="SUPFAM" id="SSF55331">
    <property type="entry name" value="Tautomerase/MIF"/>
    <property type="match status" value="1"/>
</dbReference>
<dbReference type="Proteomes" id="UP000248349">
    <property type="component" value="Unassembled WGS sequence"/>
</dbReference>
<gene>
    <name evidence="1" type="ORF">BP01DRAFT_363022</name>
</gene>
<dbReference type="RefSeq" id="XP_025434531.1">
    <property type="nucleotide sequence ID" value="XM_025576248.1"/>
</dbReference>
<sequence>MPLVSIHIIKGVRSPSEVLRLSKTVHQSLQDSFKTSSKDRLHVVIQHEPYELILEDNGLGFERTEKRVLICITQQGRTTMDKTALYETLAKNLEKECGVQDTDLMISLTANEKSDWSFEKGRPQLLEEQE</sequence>
<evidence type="ECO:0000313" key="2">
    <source>
        <dbReference type="Proteomes" id="UP000248349"/>
    </source>
</evidence>
<name>A0A318ZLT5_9EURO</name>
<dbReference type="Pfam" id="PF14552">
    <property type="entry name" value="Tautomerase_2"/>
    <property type="match status" value="1"/>
</dbReference>
<protein>
    <submittedName>
        <fullName evidence="1">Tautomerase/MIF</fullName>
    </submittedName>
</protein>
<accession>A0A318ZLT5</accession>